<protein>
    <submittedName>
        <fullName evidence="1">Uncharacterized protein</fullName>
    </submittedName>
</protein>
<dbReference type="Proteomes" id="UP000288216">
    <property type="component" value="Unassembled WGS sequence"/>
</dbReference>
<reference evidence="1 2" key="1">
    <citation type="journal article" date="2018" name="Nat. Ecol. Evol.">
        <title>Shark genomes provide insights into elasmobranch evolution and the origin of vertebrates.</title>
        <authorList>
            <person name="Hara Y"/>
            <person name="Yamaguchi K"/>
            <person name="Onimaru K"/>
            <person name="Kadota M"/>
            <person name="Koyanagi M"/>
            <person name="Keeley SD"/>
            <person name="Tatsumi K"/>
            <person name="Tanaka K"/>
            <person name="Motone F"/>
            <person name="Kageyama Y"/>
            <person name="Nozu R"/>
            <person name="Adachi N"/>
            <person name="Nishimura O"/>
            <person name="Nakagawa R"/>
            <person name="Tanegashima C"/>
            <person name="Kiyatake I"/>
            <person name="Matsumoto R"/>
            <person name="Murakumo K"/>
            <person name="Nishida K"/>
            <person name="Terakita A"/>
            <person name="Kuratani S"/>
            <person name="Sato K"/>
            <person name="Hyodo S Kuraku.S."/>
        </authorList>
    </citation>
    <scope>NUCLEOTIDE SEQUENCE [LARGE SCALE GENOMIC DNA]</scope>
</reference>
<dbReference type="AlphaFoldDB" id="A0A401PZX2"/>
<evidence type="ECO:0000313" key="1">
    <source>
        <dbReference type="EMBL" id="GCB78709.1"/>
    </source>
</evidence>
<dbReference type="OrthoDB" id="1735926at2759"/>
<feature type="non-terminal residue" evidence="1">
    <location>
        <position position="43"/>
    </location>
</feature>
<keyword evidence="2" id="KW-1185">Reference proteome</keyword>
<gene>
    <name evidence="1" type="ORF">scyTo_0020701</name>
</gene>
<dbReference type="STRING" id="75743.A0A401PZX2"/>
<proteinExistence type="predicted"/>
<organism evidence="1 2">
    <name type="scientific">Scyliorhinus torazame</name>
    <name type="common">Cloudy catshark</name>
    <name type="synonym">Catulus torazame</name>
    <dbReference type="NCBI Taxonomy" id="75743"/>
    <lineage>
        <taxon>Eukaryota</taxon>
        <taxon>Metazoa</taxon>
        <taxon>Chordata</taxon>
        <taxon>Craniata</taxon>
        <taxon>Vertebrata</taxon>
        <taxon>Chondrichthyes</taxon>
        <taxon>Elasmobranchii</taxon>
        <taxon>Galeomorphii</taxon>
        <taxon>Galeoidea</taxon>
        <taxon>Carcharhiniformes</taxon>
        <taxon>Scyliorhinidae</taxon>
        <taxon>Scyliorhinus</taxon>
    </lineage>
</organism>
<comment type="caution">
    <text evidence="1">The sequence shown here is derived from an EMBL/GenBank/DDBJ whole genome shotgun (WGS) entry which is preliminary data.</text>
</comment>
<name>A0A401PZX2_SCYTO</name>
<accession>A0A401PZX2</accession>
<evidence type="ECO:0000313" key="2">
    <source>
        <dbReference type="Proteomes" id="UP000288216"/>
    </source>
</evidence>
<dbReference type="EMBL" id="BFAA01017129">
    <property type="protein sequence ID" value="GCB78709.1"/>
    <property type="molecule type" value="Genomic_DNA"/>
</dbReference>
<sequence>MEEHSGTGFRLDSAHTARRMEDEAVLDRGASFIKHVCDDEEVV</sequence>